<gene>
    <name evidence="2" type="ORF">DIABBA_LOCUS5244</name>
</gene>
<dbReference type="OrthoDB" id="6359856at2759"/>
<evidence type="ECO:0000313" key="2">
    <source>
        <dbReference type="EMBL" id="CAG9831671.1"/>
    </source>
</evidence>
<evidence type="ECO:0000256" key="1">
    <source>
        <dbReference type="SAM" id="SignalP"/>
    </source>
</evidence>
<sequence>MCKMFGFGLLLIVCVVFGQSHGSAIPMWEYLSKQEKTSFLYSMFATQVENICESSSIQNCNRELLKYGLNKLKNLPEEYLDSMDPYQRGGSTIVWDTMMAGHPLANAIPRPRSTTTAKPNSYEDEPFSDFDFGSQGSASAKIDNVVVVAAPKDILNQYRVQPSGYQPQNIVSYLNSIGSDKKGPYRRFQEQYQTSTTSTTTERALVDPMDEGMYDDAPLTGPMVVRVYPDGTPVKENLPLPQDDDLRQYQMSQVKIPNF</sequence>
<keyword evidence="3" id="KW-1185">Reference proteome</keyword>
<feature type="chain" id="PRO_5040358556" description="Rhythmically expressed gene 5 protein" evidence="1">
    <location>
        <begin position="19"/>
        <end position="259"/>
    </location>
</feature>
<dbReference type="AlphaFoldDB" id="A0A9N9XAM8"/>
<dbReference type="EMBL" id="OU898278">
    <property type="protein sequence ID" value="CAG9831671.1"/>
    <property type="molecule type" value="Genomic_DNA"/>
</dbReference>
<protein>
    <recommendedName>
        <fullName evidence="4">Rhythmically expressed gene 5 protein</fullName>
    </recommendedName>
</protein>
<evidence type="ECO:0008006" key="4">
    <source>
        <dbReference type="Google" id="ProtNLM"/>
    </source>
</evidence>
<proteinExistence type="predicted"/>
<name>A0A9N9XAM8_DIABA</name>
<reference evidence="2" key="1">
    <citation type="submission" date="2022-01" db="EMBL/GenBank/DDBJ databases">
        <authorList>
            <person name="King R."/>
        </authorList>
    </citation>
    <scope>NUCLEOTIDE SEQUENCE</scope>
</reference>
<keyword evidence="1" id="KW-0732">Signal</keyword>
<feature type="signal peptide" evidence="1">
    <location>
        <begin position="1"/>
        <end position="18"/>
    </location>
</feature>
<accession>A0A9N9XAM8</accession>
<evidence type="ECO:0000313" key="3">
    <source>
        <dbReference type="Proteomes" id="UP001153709"/>
    </source>
</evidence>
<organism evidence="2 3">
    <name type="scientific">Diabrotica balteata</name>
    <name type="common">Banded cucumber beetle</name>
    <dbReference type="NCBI Taxonomy" id="107213"/>
    <lineage>
        <taxon>Eukaryota</taxon>
        <taxon>Metazoa</taxon>
        <taxon>Ecdysozoa</taxon>
        <taxon>Arthropoda</taxon>
        <taxon>Hexapoda</taxon>
        <taxon>Insecta</taxon>
        <taxon>Pterygota</taxon>
        <taxon>Neoptera</taxon>
        <taxon>Endopterygota</taxon>
        <taxon>Coleoptera</taxon>
        <taxon>Polyphaga</taxon>
        <taxon>Cucujiformia</taxon>
        <taxon>Chrysomeloidea</taxon>
        <taxon>Chrysomelidae</taxon>
        <taxon>Galerucinae</taxon>
        <taxon>Diabroticina</taxon>
        <taxon>Diabroticites</taxon>
        <taxon>Diabrotica</taxon>
    </lineage>
</organism>
<dbReference type="Proteomes" id="UP001153709">
    <property type="component" value="Chromosome 3"/>
</dbReference>